<feature type="domain" description="Cytidyltransferase-like" evidence="12">
    <location>
        <begin position="204"/>
        <end position="294"/>
    </location>
</feature>
<reference evidence="13" key="1">
    <citation type="submission" date="2022-08" db="EMBL/GenBank/DDBJ databases">
        <title>Novel sulphate-reducing endosymbionts in the free-living metamonad Anaeramoeba.</title>
        <authorList>
            <person name="Jerlstrom-Hultqvist J."/>
            <person name="Cepicka I."/>
            <person name="Gallot-Lavallee L."/>
            <person name="Salas-Leiva D."/>
            <person name="Curtis B.A."/>
            <person name="Zahonova K."/>
            <person name="Pipaliya S."/>
            <person name="Dacks J."/>
            <person name="Roger A.J."/>
        </authorList>
    </citation>
    <scope>NUCLEOTIDE SEQUENCE</scope>
    <source>
        <strain evidence="13">Busselton2</strain>
    </source>
</reference>
<organism evidence="13 14">
    <name type="scientific">Anaeramoeba flamelloides</name>
    <dbReference type="NCBI Taxonomy" id="1746091"/>
    <lineage>
        <taxon>Eukaryota</taxon>
        <taxon>Metamonada</taxon>
        <taxon>Anaeramoebidae</taxon>
        <taxon>Anaeramoeba</taxon>
    </lineage>
</organism>
<dbReference type="InterPro" id="IPR004821">
    <property type="entry name" value="Cyt_trans-like"/>
</dbReference>
<dbReference type="PANTHER" id="PTHR45780">
    <property type="entry name" value="ETHANOLAMINE-PHOSPHATE CYTIDYLYLTRANSFERASE"/>
    <property type="match status" value="1"/>
</dbReference>
<evidence type="ECO:0000259" key="12">
    <source>
        <dbReference type="Pfam" id="PF01467"/>
    </source>
</evidence>
<comment type="pathway">
    <text evidence="1">Lipid metabolism.</text>
</comment>
<keyword evidence="3" id="KW-0444">Lipid biosynthesis</keyword>
<evidence type="ECO:0000256" key="1">
    <source>
        <dbReference type="ARBA" id="ARBA00005189"/>
    </source>
</evidence>
<proteinExistence type="inferred from homology"/>
<dbReference type="CDD" id="cd02173">
    <property type="entry name" value="ECT"/>
    <property type="match status" value="1"/>
</dbReference>
<accession>A0AAV7ZT31</accession>
<keyword evidence="8" id="KW-1208">Phospholipid metabolism</keyword>
<dbReference type="InterPro" id="IPR041723">
    <property type="entry name" value="CCT"/>
</dbReference>
<evidence type="ECO:0000256" key="2">
    <source>
        <dbReference type="ARBA" id="ARBA00010101"/>
    </source>
</evidence>
<dbReference type="GO" id="GO:0004306">
    <property type="term" value="F:ethanolamine-phosphate cytidylyltransferase activity"/>
    <property type="evidence" value="ECO:0007669"/>
    <property type="project" value="UniProtKB-EC"/>
</dbReference>
<dbReference type="InterPro" id="IPR014729">
    <property type="entry name" value="Rossmann-like_a/b/a_fold"/>
</dbReference>
<dbReference type="PANTHER" id="PTHR45780:SF2">
    <property type="entry name" value="ETHANOLAMINE-PHOSPHATE CYTIDYLYLTRANSFERASE"/>
    <property type="match status" value="1"/>
</dbReference>
<evidence type="ECO:0000313" key="13">
    <source>
        <dbReference type="EMBL" id="KAJ3443004.1"/>
    </source>
</evidence>
<evidence type="ECO:0000256" key="10">
    <source>
        <dbReference type="ARBA" id="ARBA00024221"/>
    </source>
</evidence>
<dbReference type="EC" id="2.7.7.14" evidence="10"/>
<dbReference type="SUPFAM" id="SSF52374">
    <property type="entry name" value="Nucleotidylyl transferase"/>
    <property type="match status" value="2"/>
</dbReference>
<comment type="similarity">
    <text evidence="2">Belongs to the cytidylyltransferase family.</text>
</comment>
<dbReference type="GO" id="GO:0006646">
    <property type="term" value="P:phosphatidylethanolamine biosynthetic process"/>
    <property type="evidence" value="ECO:0007669"/>
    <property type="project" value="InterPro"/>
</dbReference>
<evidence type="ECO:0000256" key="9">
    <source>
        <dbReference type="ARBA" id="ARBA00024191"/>
    </source>
</evidence>
<keyword evidence="6" id="KW-0443">Lipid metabolism</keyword>
<evidence type="ECO:0000256" key="5">
    <source>
        <dbReference type="ARBA" id="ARBA00022695"/>
    </source>
</evidence>
<name>A0AAV7ZT31_9EUKA</name>
<keyword evidence="7" id="KW-0594">Phospholipid biosynthesis</keyword>
<dbReference type="NCBIfam" id="TIGR00125">
    <property type="entry name" value="cyt_tran_rel"/>
    <property type="match status" value="2"/>
</dbReference>
<comment type="pathway">
    <text evidence="9">Phospholipid metabolism; phosphatidylethanolamine biosynthesis; phosphatidylethanolamine from ethanolamine: step 2/3.</text>
</comment>
<evidence type="ECO:0000313" key="14">
    <source>
        <dbReference type="Proteomes" id="UP001146793"/>
    </source>
</evidence>
<evidence type="ECO:0000256" key="4">
    <source>
        <dbReference type="ARBA" id="ARBA00022679"/>
    </source>
</evidence>
<evidence type="ECO:0000256" key="7">
    <source>
        <dbReference type="ARBA" id="ARBA00023209"/>
    </source>
</evidence>
<dbReference type="EMBL" id="JANTQA010000026">
    <property type="protein sequence ID" value="KAJ3443004.1"/>
    <property type="molecule type" value="Genomic_DNA"/>
</dbReference>
<evidence type="ECO:0000256" key="11">
    <source>
        <dbReference type="ARBA" id="ARBA00031473"/>
    </source>
</evidence>
<dbReference type="GO" id="GO:0005737">
    <property type="term" value="C:cytoplasm"/>
    <property type="evidence" value="ECO:0007669"/>
    <property type="project" value="TreeGrafter"/>
</dbReference>
<sequence length="367" mass="42455">MSENKKSIRLWVDGVFDLCHWAHMNLFRQARQLGDYLVVGVHSCEDIKKHKGPPVLNDEERYEAVRGCKWVDEVVEGAPYITDPELVKKYNCDYVVHGSDATFSITEGDPYKKIKELGWYRTVPRTNGVSTTEIIGRFLLMDLKHLNREKNPIENVGIKEIGKMTQGSTEKEQTTLVSHYLPTTRRIVQFSDGKEPKDEEKVVYVDGVFDLFHAGHISFLKKAKEHGEYLLVGIHDDMVANKQRGTNFPIMNLHERVLCVLGCRYVDEVIIGAPFNVTKKMIEDMNISKVLHGTTELIIPKDAPNPYKVPKDLGIYEEIESVEKFNYMSERQICMRVLENRLTFDKRNKFRSDREENETENEKNENN</sequence>
<dbReference type="Pfam" id="PF01467">
    <property type="entry name" value="CTP_transf_like"/>
    <property type="match status" value="2"/>
</dbReference>
<dbReference type="InterPro" id="IPR044608">
    <property type="entry name" value="Ect1/PCYT2"/>
</dbReference>
<keyword evidence="5 13" id="KW-0548">Nucleotidyltransferase</keyword>
<feature type="domain" description="Cytidyltransferase-like" evidence="12">
    <location>
        <begin position="12"/>
        <end position="136"/>
    </location>
</feature>
<dbReference type="Gene3D" id="3.40.50.620">
    <property type="entry name" value="HUPs"/>
    <property type="match status" value="2"/>
</dbReference>
<evidence type="ECO:0000256" key="3">
    <source>
        <dbReference type="ARBA" id="ARBA00022516"/>
    </source>
</evidence>
<dbReference type="Proteomes" id="UP001146793">
    <property type="component" value="Unassembled WGS sequence"/>
</dbReference>
<protein>
    <recommendedName>
        <fullName evidence="10">ethanolamine-phosphate cytidylyltransferase</fullName>
        <ecNumber evidence="10">2.7.7.14</ecNumber>
    </recommendedName>
    <alternativeName>
        <fullName evidence="11">CTP:phosphoethanolamine cytidylyltransferase</fullName>
    </alternativeName>
</protein>
<keyword evidence="4" id="KW-0808">Transferase</keyword>
<dbReference type="CDD" id="cd02174">
    <property type="entry name" value="CCT"/>
    <property type="match status" value="1"/>
</dbReference>
<gene>
    <name evidence="13" type="ORF">M0812_12761</name>
</gene>
<comment type="caution">
    <text evidence="13">The sequence shown here is derived from an EMBL/GenBank/DDBJ whole genome shotgun (WGS) entry which is preliminary data.</text>
</comment>
<dbReference type="AlphaFoldDB" id="A0AAV7ZT31"/>
<evidence type="ECO:0000256" key="8">
    <source>
        <dbReference type="ARBA" id="ARBA00023264"/>
    </source>
</evidence>
<evidence type="ECO:0000256" key="6">
    <source>
        <dbReference type="ARBA" id="ARBA00023098"/>
    </source>
</evidence>